<dbReference type="PROSITE" id="PS52004">
    <property type="entry name" value="KS3_2"/>
    <property type="match status" value="1"/>
</dbReference>
<reference evidence="9" key="2">
    <citation type="submission" date="2020-09" db="EMBL/GenBank/DDBJ databases">
        <authorList>
            <person name="Sun Q."/>
            <person name="Ohkuma M."/>
        </authorList>
    </citation>
    <scope>NUCLEOTIDE SEQUENCE</scope>
    <source>
        <strain evidence="9">JCM 5069</strain>
    </source>
</reference>
<feature type="compositionally biased region" description="Basic and acidic residues" evidence="6">
    <location>
        <begin position="1067"/>
        <end position="1078"/>
    </location>
</feature>
<dbReference type="InterPro" id="IPR016036">
    <property type="entry name" value="Malonyl_transacylase_ACP-bd"/>
</dbReference>
<dbReference type="GO" id="GO:0004315">
    <property type="term" value="F:3-oxoacyl-[acyl-carrier-protein] synthase activity"/>
    <property type="evidence" value="ECO:0007669"/>
    <property type="project" value="InterPro"/>
</dbReference>
<feature type="domain" description="Ketosynthase family 3 (KS3)" evidence="8">
    <location>
        <begin position="37"/>
        <end position="462"/>
    </location>
</feature>
<dbReference type="InterPro" id="IPR020841">
    <property type="entry name" value="PKS_Beta-ketoAc_synthase_dom"/>
</dbReference>
<dbReference type="InterPro" id="IPR016039">
    <property type="entry name" value="Thiolase-like"/>
</dbReference>
<evidence type="ECO:0000256" key="1">
    <source>
        <dbReference type="ARBA" id="ARBA00022450"/>
    </source>
</evidence>
<dbReference type="Pfam" id="PF00698">
    <property type="entry name" value="Acyl_transf_1"/>
    <property type="match status" value="1"/>
</dbReference>
<keyword evidence="4" id="KW-0045">Antibiotic biosynthesis</keyword>
<dbReference type="InterPro" id="IPR018201">
    <property type="entry name" value="Ketoacyl_synth_AS"/>
</dbReference>
<dbReference type="SUPFAM" id="SSF53901">
    <property type="entry name" value="Thiolase-like"/>
    <property type="match status" value="1"/>
</dbReference>
<dbReference type="InterPro" id="IPR032821">
    <property type="entry name" value="PKS_assoc"/>
</dbReference>
<sequence length="1110" mass="117051">MSATHGRDGDRSAVVEAALRAVREARAEVESLRLGRHEPIAIVGIGCRFPGGADSPERFWQLLLDGVDTVTPVPASRWPNEDYYDADPSAAGRMSFRQGAFIEDVDRFDPYFFGIAPTEAARMDPQQRLFLEAAWEALEDAGQTQPGLRGSATGVFVGANSADYLQLQLQEPHRINTHTIMGGTGSAIANRLSYLLDLQGPSMVVDTACSSSLVAVHLACQSLRQHESDLAVAGGVHLVLSPITTMAHAKGLPLAPDGRCKTFDASADGYTRGEGVGAIVCKRLSDAQADGDRIWAVIRGTAVNQDGRTNGLTAPSGWSQKAVIAQALRNARMTASDVTLIEAHGTGTALGDPIEVEALAETYGSADGGGTPCSLGSVKTNIGHLEPAAGIAGLIKAALSIHHRTIAPTLHLRTLNPLMSLDGTRFLIPTRTRPWEAPDAQRNAAVSSFGAGGTNAHAVLGPAPVRPPAQAEPKPGPHLIPLSAATREALAPMAAAYRDHLRSPRATATPLGDIAHTATARRTQHRHRLAVVAESPAQAADRLDGWLAGEAPAGVVAGKVSGSVGRKVVFVFPGQGAQRATMGRELMRDCAVFREAVTECDRALHKWLGRSVLDELALLDGNTPLERIDLVQPALFALGVGLAARARSFGIEPDAVVGHSMGEVAAAHVAGALSLDDAARVISLRSTLLRRVSGQGAMLVVGLAPDDAEALIADERDRVSVAVCNSPASTVLSGEPRTLERLAARVRERNVFCKPVRVDVASHSPQVESLRADLMEALDGLSPVPSATPIYSTARGRMSDGSEFDAAYWMDNLRQPVRFWDGVRELIGTGHGVFVEISPHPTLLSAVEQGFDAAGCEGLALPAMRRGEPESHAVYEILGALHTRGLPVDLRSLLDSAPAVELPRYAWQRERFWYRQPDAEPVPRAPAPAAPAARPGPRTAPTAEGALAGPATAERPPAQPPKRRQAAGAAAGGGLRGRVLEAVAAVLGSRPDRIDPEDGFFQLGMDSSMATQARARLEAALGISLPATLLFEYPTVDDLSAHLEGLAGGAAARPAPEPAVQPSASARIERPQEPSDIRAEADEELDLLDGDTLLGLLIQELTTPRSSEGS</sequence>
<dbReference type="RefSeq" id="WP_189935207.1">
    <property type="nucleotide sequence ID" value="NZ_BNCD01000014.1"/>
</dbReference>
<dbReference type="SMART" id="SM00823">
    <property type="entry name" value="PKS_PP"/>
    <property type="match status" value="1"/>
</dbReference>
<evidence type="ECO:0000259" key="7">
    <source>
        <dbReference type="PROSITE" id="PS50075"/>
    </source>
</evidence>
<dbReference type="Gene3D" id="1.10.1200.10">
    <property type="entry name" value="ACP-like"/>
    <property type="match status" value="1"/>
</dbReference>
<dbReference type="InterPro" id="IPR014043">
    <property type="entry name" value="Acyl_transferase_dom"/>
</dbReference>
<evidence type="ECO:0000256" key="6">
    <source>
        <dbReference type="SAM" id="MobiDB-lite"/>
    </source>
</evidence>
<dbReference type="InterPro" id="IPR036736">
    <property type="entry name" value="ACP-like_sf"/>
</dbReference>
<dbReference type="InterPro" id="IPR050091">
    <property type="entry name" value="PKS_NRPS_Biosynth_Enz"/>
</dbReference>
<dbReference type="Pfam" id="PF00550">
    <property type="entry name" value="PP-binding"/>
    <property type="match status" value="1"/>
</dbReference>
<feature type="region of interest" description="Disordered" evidence="6">
    <location>
        <begin position="918"/>
        <end position="971"/>
    </location>
</feature>
<dbReference type="GO" id="GO:0031177">
    <property type="term" value="F:phosphopantetheine binding"/>
    <property type="evidence" value="ECO:0007669"/>
    <property type="project" value="InterPro"/>
</dbReference>
<dbReference type="Pfam" id="PF02801">
    <property type="entry name" value="Ketoacyl-synt_C"/>
    <property type="match status" value="1"/>
</dbReference>
<keyword evidence="2" id="KW-0597">Phosphoprotein</keyword>
<evidence type="ECO:0000313" key="9">
    <source>
        <dbReference type="EMBL" id="GHH83872.1"/>
    </source>
</evidence>
<dbReference type="SMART" id="SM01294">
    <property type="entry name" value="PKS_PP_betabranch"/>
    <property type="match status" value="1"/>
</dbReference>
<dbReference type="Gene3D" id="3.30.70.3290">
    <property type="match status" value="1"/>
</dbReference>
<dbReference type="InterPro" id="IPR014031">
    <property type="entry name" value="Ketoacyl_synth_C"/>
</dbReference>
<dbReference type="PANTHER" id="PTHR43775">
    <property type="entry name" value="FATTY ACID SYNTHASE"/>
    <property type="match status" value="1"/>
</dbReference>
<dbReference type="AlphaFoldDB" id="A0A919GF90"/>
<feature type="region of interest" description="Disordered" evidence="6">
    <location>
        <begin position="1050"/>
        <end position="1078"/>
    </location>
</feature>
<keyword evidence="3" id="KW-0808">Transferase</keyword>
<dbReference type="InterPro" id="IPR006162">
    <property type="entry name" value="Ppantetheine_attach_site"/>
</dbReference>
<dbReference type="Pfam" id="PF00109">
    <property type="entry name" value="ketoacyl-synt"/>
    <property type="match status" value="1"/>
</dbReference>
<evidence type="ECO:0000256" key="2">
    <source>
        <dbReference type="ARBA" id="ARBA00022553"/>
    </source>
</evidence>
<protein>
    <submittedName>
        <fullName evidence="9">Polyketide synthase</fullName>
    </submittedName>
</protein>
<dbReference type="InterPro" id="IPR016035">
    <property type="entry name" value="Acyl_Trfase/lysoPLipase"/>
</dbReference>
<evidence type="ECO:0000259" key="8">
    <source>
        <dbReference type="PROSITE" id="PS52004"/>
    </source>
</evidence>
<dbReference type="GO" id="GO:0004312">
    <property type="term" value="F:fatty acid synthase activity"/>
    <property type="evidence" value="ECO:0007669"/>
    <property type="project" value="TreeGrafter"/>
</dbReference>
<feature type="compositionally biased region" description="Low complexity" evidence="6">
    <location>
        <begin position="930"/>
        <end position="943"/>
    </location>
</feature>
<dbReference type="Gene3D" id="3.40.47.10">
    <property type="match status" value="1"/>
</dbReference>
<dbReference type="Gene3D" id="3.40.366.10">
    <property type="entry name" value="Malonyl-Coenzyme A Acyl Carrier Protein, domain 2"/>
    <property type="match status" value="1"/>
</dbReference>
<accession>A0A919GF90</accession>
<dbReference type="PROSITE" id="PS00606">
    <property type="entry name" value="KS3_1"/>
    <property type="match status" value="1"/>
</dbReference>
<dbReference type="InterPro" id="IPR009081">
    <property type="entry name" value="PP-bd_ACP"/>
</dbReference>
<proteinExistence type="predicted"/>
<dbReference type="Pfam" id="PF16197">
    <property type="entry name" value="KAsynt_C_assoc"/>
    <property type="match status" value="1"/>
</dbReference>
<dbReference type="InterPro" id="IPR020806">
    <property type="entry name" value="PKS_PP-bd"/>
</dbReference>
<keyword evidence="10" id="KW-1185">Reference proteome</keyword>
<name>A0A919GF90_9ACTN</name>
<dbReference type="InterPro" id="IPR014030">
    <property type="entry name" value="Ketoacyl_synth_N"/>
</dbReference>
<dbReference type="PROSITE" id="PS00012">
    <property type="entry name" value="PHOSPHOPANTETHEINE"/>
    <property type="match status" value="1"/>
</dbReference>
<evidence type="ECO:0000256" key="5">
    <source>
        <dbReference type="ARBA" id="ARBA00023315"/>
    </source>
</evidence>
<dbReference type="SUPFAM" id="SSF52151">
    <property type="entry name" value="FabD/lysophospholipase-like"/>
    <property type="match status" value="1"/>
</dbReference>
<dbReference type="EMBL" id="BNCD01000014">
    <property type="protein sequence ID" value="GHH83872.1"/>
    <property type="molecule type" value="Genomic_DNA"/>
</dbReference>
<dbReference type="GO" id="GO:0033068">
    <property type="term" value="P:macrolide biosynthetic process"/>
    <property type="evidence" value="ECO:0007669"/>
    <property type="project" value="UniProtKB-ARBA"/>
</dbReference>
<dbReference type="FunFam" id="3.40.47.10:FF:000019">
    <property type="entry name" value="Polyketide synthase type I"/>
    <property type="match status" value="1"/>
</dbReference>
<evidence type="ECO:0000256" key="4">
    <source>
        <dbReference type="ARBA" id="ARBA00023194"/>
    </source>
</evidence>
<dbReference type="CDD" id="cd00833">
    <property type="entry name" value="PKS"/>
    <property type="match status" value="1"/>
</dbReference>
<dbReference type="FunFam" id="3.40.366.10:FF:000002">
    <property type="entry name" value="Probable polyketide synthase 2"/>
    <property type="match status" value="1"/>
</dbReference>
<dbReference type="GO" id="GO:0006633">
    <property type="term" value="P:fatty acid biosynthetic process"/>
    <property type="evidence" value="ECO:0007669"/>
    <property type="project" value="InterPro"/>
</dbReference>
<feature type="domain" description="Carrier" evidence="7">
    <location>
        <begin position="973"/>
        <end position="1047"/>
    </location>
</feature>
<dbReference type="PROSITE" id="PS50075">
    <property type="entry name" value="CARRIER"/>
    <property type="match status" value="1"/>
</dbReference>
<dbReference type="SMART" id="SM00827">
    <property type="entry name" value="PKS_AT"/>
    <property type="match status" value="1"/>
</dbReference>
<evidence type="ECO:0000256" key="3">
    <source>
        <dbReference type="ARBA" id="ARBA00022679"/>
    </source>
</evidence>
<keyword evidence="1" id="KW-0596">Phosphopantetheine</keyword>
<comment type="caution">
    <text evidence="9">The sequence shown here is derived from an EMBL/GenBank/DDBJ whole genome shotgun (WGS) entry which is preliminary data.</text>
</comment>
<organism evidence="9 10">
    <name type="scientific">Streptomyces sulfonofaciens</name>
    <dbReference type="NCBI Taxonomy" id="68272"/>
    <lineage>
        <taxon>Bacteria</taxon>
        <taxon>Bacillati</taxon>
        <taxon>Actinomycetota</taxon>
        <taxon>Actinomycetes</taxon>
        <taxon>Kitasatosporales</taxon>
        <taxon>Streptomycetaceae</taxon>
        <taxon>Streptomyces</taxon>
    </lineage>
</organism>
<gene>
    <name evidence="9" type="ORF">GCM10018793_47020</name>
</gene>
<dbReference type="InterPro" id="IPR001227">
    <property type="entry name" value="Ac_transferase_dom_sf"/>
</dbReference>
<keyword evidence="5" id="KW-0012">Acyltransferase</keyword>
<dbReference type="PANTHER" id="PTHR43775:SF37">
    <property type="entry name" value="SI:DKEY-61P9.11"/>
    <property type="match status" value="1"/>
</dbReference>
<dbReference type="Proteomes" id="UP000603708">
    <property type="component" value="Unassembled WGS sequence"/>
</dbReference>
<reference evidence="9" key="1">
    <citation type="journal article" date="2014" name="Int. J. Syst. Evol. Microbiol.">
        <title>Complete genome sequence of Corynebacterium casei LMG S-19264T (=DSM 44701T), isolated from a smear-ripened cheese.</title>
        <authorList>
            <consortium name="US DOE Joint Genome Institute (JGI-PGF)"/>
            <person name="Walter F."/>
            <person name="Albersmeier A."/>
            <person name="Kalinowski J."/>
            <person name="Ruckert C."/>
        </authorList>
    </citation>
    <scope>NUCLEOTIDE SEQUENCE</scope>
    <source>
        <strain evidence="9">JCM 5069</strain>
    </source>
</reference>
<dbReference type="SMART" id="SM00825">
    <property type="entry name" value="PKS_KS"/>
    <property type="match status" value="1"/>
</dbReference>
<dbReference type="SUPFAM" id="SSF55048">
    <property type="entry name" value="Probable ACP-binding domain of malonyl-CoA ACP transacylase"/>
    <property type="match status" value="1"/>
</dbReference>
<evidence type="ECO:0000313" key="10">
    <source>
        <dbReference type="Proteomes" id="UP000603708"/>
    </source>
</evidence>
<dbReference type="SUPFAM" id="SSF47336">
    <property type="entry name" value="ACP-like"/>
    <property type="match status" value="1"/>
</dbReference>